<dbReference type="EMBL" id="CM026424">
    <property type="protein sequence ID" value="KAG0580009.1"/>
    <property type="molecule type" value="Genomic_DNA"/>
</dbReference>
<organism evidence="1 2">
    <name type="scientific">Ceratodon purpureus</name>
    <name type="common">Fire moss</name>
    <name type="synonym">Dicranum purpureum</name>
    <dbReference type="NCBI Taxonomy" id="3225"/>
    <lineage>
        <taxon>Eukaryota</taxon>
        <taxon>Viridiplantae</taxon>
        <taxon>Streptophyta</taxon>
        <taxon>Embryophyta</taxon>
        <taxon>Bryophyta</taxon>
        <taxon>Bryophytina</taxon>
        <taxon>Bryopsida</taxon>
        <taxon>Dicranidae</taxon>
        <taxon>Pseudoditrichales</taxon>
        <taxon>Ditrichaceae</taxon>
        <taxon>Ceratodon</taxon>
    </lineage>
</organism>
<sequence length="101" mass="11876">MLTTETMSLQPNYNLQGIVYDPLHLNLFLMYVRRLQNWSMFSKWVADPLEGSLASRLRRFSTHWKCGQNIILAASFSERRYDGIPLRRDSYKFDGNLISTL</sequence>
<name>A0A8T0IAL9_CERPU</name>
<evidence type="ECO:0000313" key="2">
    <source>
        <dbReference type="Proteomes" id="UP000822688"/>
    </source>
</evidence>
<dbReference type="AlphaFoldDB" id="A0A8T0IAL9"/>
<accession>A0A8T0IAL9</accession>
<evidence type="ECO:0000313" key="1">
    <source>
        <dbReference type="EMBL" id="KAG0580009.1"/>
    </source>
</evidence>
<keyword evidence="2" id="KW-1185">Reference proteome</keyword>
<comment type="caution">
    <text evidence="1">The sequence shown here is derived from an EMBL/GenBank/DDBJ whole genome shotgun (WGS) entry which is preliminary data.</text>
</comment>
<proteinExistence type="predicted"/>
<gene>
    <name evidence="1" type="ORF">KC19_4G141800</name>
</gene>
<protein>
    <submittedName>
        <fullName evidence="1">Uncharacterized protein</fullName>
    </submittedName>
</protein>
<dbReference type="Proteomes" id="UP000822688">
    <property type="component" value="Chromosome 4"/>
</dbReference>
<reference evidence="1" key="1">
    <citation type="submission" date="2020-06" db="EMBL/GenBank/DDBJ databases">
        <title>WGS assembly of Ceratodon purpureus strain R40.</title>
        <authorList>
            <person name="Carey S.B."/>
            <person name="Jenkins J."/>
            <person name="Shu S."/>
            <person name="Lovell J.T."/>
            <person name="Sreedasyam A."/>
            <person name="Maumus F."/>
            <person name="Tiley G.P."/>
            <person name="Fernandez-Pozo N."/>
            <person name="Barry K."/>
            <person name="Chen C."/>
            <person name="Wang M."/>
            <person name="Lipzen A."/>
            <person name="Daum C."/>
            <person name="Saski C.A."/>
            <person name="Payton A.C."/>
            <person name="Mcbreen J.C."/>
            <person name="Conrad R.E."/>
            <person name="Kollar L.M."/>
            <person name="Olsson S."/>
            <person name="Huttunen S."/>
            <person name="Landis J.B."/>
            <person name="Wickett N.J."/>
            <person name="Johnson M.G."/>
            <person name="Rensing S.A."/>
            <person name="Grimwood J."/>
            <person name="Schmutz J."/>
            <person name="Mcdaniel S.F."/>
        </authorList>
    </citation>
    <scope>NUCLEOTIDE SEQUENCE</scope>
    <source>
        <strain evidence="1">R40</strain>
    </source>
</reference>